<dbReference type="AlphaFoldDB" id="A0A9W7FGF9"/>
<evidence type="ECO:0000313" key="2">
    <source>
        <dbReference type="Proteomes" id="UP001165122"/>
    </source>
</evidence>
<organism evidence="1 2">
    <name type="scientific">Triparma laevis f. longispina</name>
    <dbReference type="NCBI Taxonomy" id="1714387"/>
    <lineage>
        <taxon>Eukaryota</taxon>
        <taxon>Sar</taxon>
        <taxon>Stramenopiles</taxon>
        <taxon>Ochrophyta</taxon>
        <taxon>Bolidophyceae</taxon>
        <taxon>Parmales</taxon>
        <taxon>Triparmaceae</taxon>
        <taxon>Triparma</taxon>
    </lineage>
</organism>
<name>A0A9W7FGF9_9STRA</name>
<proteinExistence type="predicted"/>
<gene>
    <name evidence="1" type="ORF">TrLO_g5502</name>
</gene>
<protein>
    <submittedName>
        <fullName evidence="1">Uncharacterized protein</fullName>
    </submittedName>
</protein>
<dbReference type="EMBL" id="BRXW01000166">
    <property type="protein sequence ID" value="GMI11712.1"/>
    <property type="molecule type" value="Genomic_DNA"/>
</dbReference>
<reference evidence="2" key="1">
    <citation type="journal article" date="2023" name="Commun. Biol.">
        <title>Genome analysis of Parmales, the sister group of diatoms, reveals the evolutionary specialization of diatoms from phago-mixotrophs to photoautotrophs.</title>
        <authorList>
            <person name="Ban H."/>
            <person name="Sato S."/>
            <person name="Yoshikawa S."/>
            <person name="Yamada K."/>
            <person name="Nakamura Y."/>
            <person name="Ichinomiya M."/>
            <person name="Sato N."/>
            <person name="Blanc-Mathieu R."/>
            <person name="Endo H."/>
            <person name="Kuwata A."/>
            <person name="Ogata H."/>
        </authorList>
    </citation>
    <scope>NUCLEOTIDE SEQUENCE [LARGE SCALE GENOMIC DNA]</scope>
    <source>
        <strain evidence="2">NIES 3700</strain>
    </source>
</reference>
<comment type="caution">
    <text evidence="1">The sequence shown here is derived from an EMBL/GenBank/DDBJ whole genome shotgun (WGS) entry which is preliminary data.</text>
</comment>
<sequence>MRAKSEIKKSNRDANSRNCRPLVLFIPQFFDSHSLLPSLPCALLSSFAVSDRNSIRSTLNAFNALEAHWKHVRSNISVTTKTQPLQNLPCPFLLPYTPSPTSSSMSLNPFSKIIESPKAPTKNKSAVCLGLGLEGLA</sequence>
<dbReference type="Proteomes" id="UP001165122">
    <property type="component" value="Unassembled WGS sequence"/>
</dbReference>
<accession>A0A9W7FGF9</accession>
<evidence type="ECO:0000313" key="1">
    <source>
        <dbReference type="EMBL" id="GMI11712.1"/>
    </source>
</evidence>
<keyword evidence="2" id="KW-1185">Reference proteome</keyword>